<dbReference type="PROSITE" id="PS51257">
    <property type="entry name" value="PROKAR_LIPOPROTEIN"/>
    <property type="match status" value="1"/>
</dbReference>
<gene>
    <name evidence="2" type="ORF">FHS16_005744</name>
</gene>
<keyword evidence="1" id="KW-0812">Transmembrane</keyword>
<keyword evidence="1" id="KW-0472">Membrane</keyword>
<evidence type="ECO:0000256" key="1">
    <source>
        <dbReference type="SAM" id="Phobius"/>
    </source>
</evidence>
<evidence type="ECO:0000313" key="3">
    <source>
        <dbReference type="Proteomes" id="UP000518605"/>
    </source>
</evidence>
<organism evidence="2 3">
    <name type="scientific">Paenibacillus endophyticus</name>
    <dbReference type="NCBI Taxonomy" id="1294268"/>
    <lineage>
        <taxon>Bacteria</taxon>
        <taxon>Bacillati</taxon>
        <taxon>Bacillota</taxon>
        <taxon>Bacilli</taxon>
        <taxon>Bacillales</taxon>
        <taxon>Paenibacillaceae</taxon>
        <taxon>Paenibacillus</taxon>
    </lineage>
</organism>
<dbReference type="EMBL" id="JACHXW010000027">
    <property type="protein sequence ID" value="MBB3155636.1"/>
    <property type="molecule type" value="Genomic_DNA"/>
</dbReference>
<keyword evidence="1" id="KW-1133">Transmembrane helix</keyword>
<accession>A0A7W5GD74</accession>
<protein>
    <submittedName>
        <fullName evidence="2">Uncharacterized protein</fullName>
    </submittedName>
</protein>
<dbReference type="AlphaFoldDB" id="A0A7W5GD74"/>
<dbReference type="RefSeq" id="WP_183570499.1">
    <property type="nucleotide sequence ID" value="NZ_CBCSLB010000027.1"/>
</dbReference>
<sequence length="114" mass="13022">MKDTIRPITYSLLLAVSCTKETSIDIGDAIGKTEDSFRKLDWIATTASSYDGKKDVKIRLMVAGNLTEAEATNLFRRIMDIIAEFRIIQMFWMITMVTLISRIMTMPSFMKEQS</sequence>
<proteinExistence type="predicted"/>
<evidence type="ECO:0000313" key="2">
    <source>
        <dbReference type="EMBL" id="MBB3155636.1"/>
    </source>
</evidence>
<dbReference type="Proteomes" id="UP000518605">
    <property type="component" value="Unassembled WGS sequence"/>
</dbReference>
<keyword evidence="3" id="KW-1185">Reference proteome</keyword>
<reference evidence="2 3" key="1">
    <citation type="submission" date="2020-08" db="EMBL/GenBank/DDBJ databases">
        <title>Genomic Encyclopedia of Type Strains, Phase III (KMG-III): the genomes of soil and plant-associated and newly described type strains.</title>
        <authorList>
            <person name="Whitman W."/>
        </authorList>
    </citation>
    <scope>NUCLEOTIDE SEQUENCE [LARGE SCALE GENOMIC DNA]</scope>
    <source>
        <strain evidence="2 3">CECT 8234</strain>
    </source>
</reference>
<feature type="transmembrane region" description="Helical" evidence="1">
    <location>
        <begin position="85"/>
        <end position="104"/>
    </location>
</feature>
<comment type="caution">
    <text evidence="2">The sequence shown here is derived from an EMBL/GenBank/DDBJ whole genome shotgun (WGS) entry which is preliminary data.</text>
</comment>
<name>A0A7W5GD74_9BACL</name>